<dbReference type="InterPro" id="IPR029149">
    <property type="entry name" value="Creatin/AminoP/Spt16_N"/>
</dbReference>
<keyword evidence="3" id="KW-0464">Manganese</keyword>
<feature type="domain" description="Creatinase N-terminal" evidence="5">
    <location>
        <begin position="5"/>
        <end position="139"/>
    </location>
</feature>
<proteinExistence type="inferred from homology"/>
<evidence type="ECO:0000256" key="3">
    <source>
        <dbReference type="ARBA" id="ARBA00023211"/>
    </source>
</evidence>
<name>A0ABU9VKH8_9BACI</name>
<gene>
    <name evidence="6" type="ORF">MKY91_14695</name>
</gene>
<sequence>MSLTRLETIQQALRDQQVAAAFIQGKENVFYLTGFRTDPHERMVALIILPNEAPFLIVPGMEKSLVQKAGWTGDILTYSDTDNPWTVLGQALSRYTLKGDSLWVEKRLLPLERAEALQALFSISQMHDAEPALMSLRSIKTEKEIAVLREAASLADFGVQIGVEAIAEGRKEIDILATIEYELKRKGITEMAFQTTVISGANSADPHGKPGTKTIQHGDLVLFDLGVVLDGYCSDITRTVAYGDLTDELRQVYQTVLDAQMGAVSLCKPGTELGALDRKARSIITEAGYGEYFPHRLGHGLGADVHELPSINETNTETLKPGMTFTIEPGIYLPNKGGVRIEDDVLITEDSYELLTKYPKELQIVKPTS</sequence>
<comment type="cofactor">
    <cofactor evidence="1">
        <name>Mn(2+)</name>
        <dbReference type="ChEBI" id="CHEBI:29035"/>
    </cofactor>
</comment>
<dbReference type="Gene3D" id="3.90.230.10">
    <property type="entry name" value="Creatinase/methionine aminopeptidase superfamily"/>
    <property type="match status" value="1"/>
</dbReference>
<comment type="similarity">
    <text evidence="2">Belongs to the peptidase M24B family.</text>
</comment>
<accession>A0ABU9VKH8</accession>
<dbReference type="CDD" id="cd01092">
    <property type="entry name" value="APP-like"/>
    <property type="match status" value="1"/>
</dbReference>
<dbReference type="InterPro" id="IPR000994">
    <property type="entry name" value="Pept_M24"/>
</dbReference>
<dbReference type="InterPro" id="IPR036005">
    <property type="entry name" value="Creatinase/aminopeptidase-like"/>
</dbReference>
<dbReference type="PRINTS" id="PR00599">
    <property type="entry name" value="MAPEPTIDASE"/>
</dbReference>
<comment type="caution">
    <text evidence="6">The sequence shown here is derived from an EMBL/GenBank/DDBJ whole genome shotgun (WGS) entry which is preliminary data.</text>
</comment>
<evidence type="ECO:0000256" key="1">
    <source>
        <dbReference type="ARBA" id="ARBA00001936"/>
    </source>
</evidence>
<evidence type="ECO:0000256" key="2">
    <source>
        <dbReference type="ARBA" id="ARBA00008766"/>
    </source>
</evidence>
<dbReference type="Pfam" id="PF01321">
    <property type="entry name" value="Creatinase_N"/>
    <property type="match status" value="1"/>
</dbReference>
<keyword evidence="7" id="KW-1185">Reference proteome</keyword>
<dbReference type="EMBL" id="JBCITK010000001">
    <property type="protein sequence ID" value="MEN0644397.1"/>
    <property type="molecule type" value="Genomic_DNA"/>
</dbReference>
<organism evidence="6 7">
    <name type="scientific">Alkalicoccobacillus gibsonii</name>
    <dbReference type="NCBI Taxonomy" id="79881"/>
    <lineage>
        <taxon>Bacteria</taxon>
        <taxon>Bacillati</taxon>
        <taxon>Bacillota</taxon>
        <taxon>Bacilli</taxon>
        <taxon>Bacillales</taxon>
        <taxon>Bacillaceae</taxon>
        <taxon>Alkalicoccobacillus</taxon>
    </lineage>
</organism>
<dbReference type="InterPro" id="IPR050659">
    <property type="entry name" value="Peptidase_M24B"/>
</dbReference>
<evidence type="ECO:0000313" key="7">
    <source>
        <dbReference type="Proteomes" id="UP001418796"/>
    </source>
</evidence>
<evidence type="ECO:0000259" key="4">
    <source>
        <dbReference type="Pfam" id="PF00557"/>
    </source>
</evidence>
<dbReference type="RefSeq" id="WP_343131097.1">
    <property type="nucleotide sequence ID" value="NZ_JBCITK010000001.1"/>
</dbReference>
<dbReference type="Gene3D" id="3.40.350.10">
    <property type="entry name" value="Creatinase/prolidase N-terminal domain"/>
    <property type="match status" value="1"/>
</dbReference>
<evidence type="ECO:0000313" key="6">
    <source>
        <dbReference type="EMBL" id="MEN0644397.1"/>
    </source>
</evidence>
<feature type="domain" description="Peptidase M24" evidence="4">
    <location>
        <begin position="148"/>
        <end position="349"/>
    </location>
</feature>
<evidence type="ECO:0000259" key="5">
    <source>
        <dbReference type="Pfam" id="PF01321"/>
    </source>
</evidence>
<dbReference type="PANTHER" id="PTHR46112">
    <property type="entry name" value="AMINOPEPTIDASE"/>
    <property type="match status" value="1"/>
</dbReference>
<dbReference type="Proteomes" id="UP001418796">
    <property type="component" value="Unassembled WGS sequence"/>
</dbReference>
<dbReference type="InterPro" id="IPR001714">
    <property type="entry name" value="Pept_M24_MAP"/>
</dbReference>
<dbReference type="SUPFAM" id="SSF55920">
    <property type="entry name" value="Creatinase/aminopeptidase"/>
    <property type="match status" value="1"/>
</dbReference>
<dbReference type="PANTHER" id="PTHR46112:SF10">
    <property type="entry name" value="DIPEPTIDASE YKVY-RELATED"/>
    <property type="match status" value="1"/>
</dbReference>
<dbReference type="Pfam" id="PF00557">
    <property type="entry name" value="Peptidase_M24"/>
    <property type="match status" value="1"/>
</dbReference>
<protein>
    <submittedName>
        <fullName evidence="6">Xaa-Pro peptidase family protein</fullName>
    </submittedName>
</protein>
<dbReference type="InterPro" id="IPR000587">
    <property type="entry name" value="Creatinase_N"/>
</dbReference>
<reference evidence="6 7" key="1">
    <citation type="submission" date="2024-03" db="EMBL/GenBank/DDBJ databases">
        <title>Bacilli Hybrid Assemblies.</title>
        <authorList>
            <person name="Kovac J."/>
        </authorList>
    </citation>
    <scope>NUCLEOTIDE SEQUENCE [LARGE SCALE GENOMIC DNA]</scope>
    <source>
        <strain evidence="6 7">FSL R7-0666</strain>
    </source>
</reference>
<dbReference type="SUPFAM" id="SSF53092">
    <property type="entry name" value="Creatinase/prolidase N-terminal domain"/>
    <property type="match status" value="1"/>
</dbReference>